<name>A0A2A4EQC9_9BURK</name>
<accession>A0A2A4EQC9</accession>
<dbReference type="SUPFAM" id="SSF53098">
    <property type="entry name" value="Ribonuclease H-like"/>
    <property type="match status" value="1"/>
</dbReference>
<organism evidence="1">
    <name type="scientific">Paraburkholderia acidicola</name>
    <dbReference type="NCBI Taxonomy" id="1912599"/>
    <lineage>
        <taxon>Bacteria</taxon>
        <taxon>Pseudomonadati</taxon>
        <taxon>Pseudomonadota</taxon>
        <taxon>Betaproteobacteria</taxon>
        <taxon>Burkholderiales</taxon>
        <taxon>Burkholderiaceae</taxon>
        <taxon>Paraburkholderia</taxon>
    </lineage>
</organism>
<proteinExistence type="predicted"/>
<reference evidence="1" key="1">
    <citation type="submission" date="2017-01" db="EMBL/GenBank/DDBJ databases">
        <title>Whole-Genome Shotgun Sequencing of Two beta-Proteobacterial Species in Search of the Bulgecin Biosynthetic Cluster.</title>
        <authorList>
            <person name="Horsman M.E."/>
            <person name="Marous D.R."/>
            <person name="Li R."/>
            <person name="Oliver R.A."/>
            <person name="Byun B."/>
            <person name="Emrich S.J."/>
            <person name="Boggess B."/>
            <person name="Townsend C.A."/>
            <person name="Mobashery S."/>
        </authorList>
    </citation>
    <scope>NUCLEOTIDE SEQUENCE [LARGE SCALE GENOMIC DNA]</scope>
    <source>
        <strain evidence="1">ATCC 31363</strain>
    </source>
</reference>
<dbReference type="EMBL" id="MTZV01000006">
    <property type="protein sequence ID" value="PCE22319.1"/>
    <property type="molecule type" value="Genomic_DNA"/>
</dbReference>
<evidence type="ECO:0000313" key="1">
    <source>
        <dbReference type="EMBL" id="PCE22319.1"/>
    </source>
</evidence>
<dbReference type="Proteomes" id="UP000218022">
    <property type="component" value="Unassembled WGS sequence"/>
</dbReference>
<comment type="caution">
    <text evidence="1">The sequence shown here is derived from an EMBL/GenBank/DDBJ whole genome shotgun (WGS) entry which is preliminary data.</text>
</comment>
<protein>
    <submittedName>
        <fullName evidence="1">Prevent-host-death protein</fullName>
    </submittedName>
</protein>
<dbReference type="AlphaFoldDB" id="A0A2A4EQC9"/>
<dbReference type="InterPro" id="IPR012337">
    <property type="entry name" value="RNaseH-like_sf"/>
</dbReference>
<gene>
    <name evidence="1" type="ORF">BWP39_21830</name>
</gene>
<sequence length="554" mass="60694">MIRTIMERFVEHSPMAVMARLVMQCGLHAEWLDDSFERGEEQDCEATREQLFSMTAKAMVAIATPGQRAHHLPAGTSTEFGALVTSLHDRMSRLQSGWSRGLVKESAALLVPAAWPRADQSPATVAGYRLRVLDGRRMPLGMQCTPGPEGCTHVVAGNDVAHDATPQPRMLPVYDPDLGMIVDLVPYERGHIHERAFLGAYLESLQPGDLWIVDGRFNTNAILSGWPRRGSAFIVQEHGCAAAYRELDALRETGLLDDAPVFEQTVGIDDGCGASLVFRRIEWRRSGAATANDADATIRILTNVPASQLDALQIVRLSCRRWSDSLPLPMDAVFDCALAAAVPPRAMALASSIVAVAYNVLSVMLDAVRSTLGLDAHDLEGLPLHIASGIEAAYGGMMIALPPENWRRYDQLPAAELGQIVRRLAVHIDPRSERRRRQDNKLSAKSQARLRAGTVERLLHGDMELDALGPFRLPTIAMATRDFSSNPSKALRHAGEALVMVTKYNRPIGLLVSIDNWNRLLGEVRESSLDRLSLDYAAFAQMTGSASFSEPSLN</sequence>